<reference evidence="3 4" key="1">
    <citation type="submission" date="2018-09" db="EMBL/GenBank/DDBJ databases">
        <authorList>
            <person name="Zhu H."/>
        </authorList>
    </citation>
    <scope>NUCLEOTIDE SEQUENCE [LARGE SCALE GENOMIC DNA]</scope>
    <source>
        <strain evidence="3 4">K1W22B-8</strain>
    </source>
</reference>
<keyword evidence="1" id="KW-1133">Transmembrane helix</keyword>
<dbReference type="AlphaFoldDB" id="A0A418WFI2"/>
<dbReference type="Proteomes" id="UP000284605">
    <property type="component" value="Unassembled WGS sequence"/>
</dbReference>
<feature type="transmembrane region" description="Helical" evidence="1">
    <location>
        <begin position="84"/>
        <end position="113"/>
    </location>
</feature>
<dbReference type="InterPro" id="IPR004014">
    <property type="entry name" value="ATPase_P-typ_cation-transptr_N"/>
</dbReference>
<protein>
    <recommendedName>
        <fullName evidence="2">Cation-transporting P-type ATPase N-terminal domain-containing protein</fullName>
    </recommendedName>
</protein>
<keyword evidence="1" id="KW-0472">Membrane</keyword>
<evidence type="ECO:0000259" key="2">
    <source>
        <dbReference type="Pfam" id="PF00690"/>
    </source>
</evidence>
<gene>
    <name evidence="3" type="ORF">D3874_18715</name>
</gene>
<keyword evidence="4" id="KW-1185">Reference proteome</keyword>
<name>A0A418WFI2_9PROT</name>
<dbReference type="InterPro" id="IPR023298">
    <property type="entry name" value="ATPase_P-typ_TM_dom_sf"/>
</dbReference>
<feature type="domain" description="Cation-transporting P-type ATPase N-terminal" evidence="2">
    <location>
        <begin position="44"/>
        <end position="93"/>
    </location>
</feature>
<dbReference type="Pfam" id="PF00690">
    <property type="entry name" value="Cation_ATPase_N"/>
    <property type="match status" value="1"/>
</dbReference>
<sequence>MIDRHRHWALVATCKIIARTRGLRHAEHPGPIRIRRRRARRRSPPGLSTAQAAAHLAQDGPNLAVVGLRRGLIAKLGKRLAEPLVAILLLAAADVILLASDLGVLAVALLLALTPLGAVVGFVALPPVILLAIAGVSLAYLACAEMLKHVAMAPRHRRTERAHRHV</sequence>
<evidence type="ECO:0000313" key="3">
    <source>
        <dbReference type="EMBL" id="RJF88771.1"/>
    </source>
</evidence>
<dbReference type="SUPFAM" id="SSF81665">
    <property type="entry name" value="Calcium ATPase, transmembrane domain M"/>
    <property type="match status" value="1"/>
</dbReference>
<comment type="caution">
    <text evidence="3">The sequence shown here is derived from an EMBL/GenBank/DDBJ whole genome shotgun (WGS) entry which is preliminary data.</text>
</comment>
<dbReference type="EMBL" id="QYUK01000011">
    <property type="protein sequence ID" value="RJF88771.1"/>
    <property type="molecule type" value="Genomic_DNA"/>
</dbReference>
<proteinExistence type="predicted"/>
<evidence type="ECO:0000313" key="4">
    <source>
        <dbReference type="Proteomes" id="UP000284605"/>
    </source>
</evidence>
<evidence type="ECO:0000256" key="1">
    <source>
        <dbReference type="SAM" id="Phobius"/>
    </source>
</evidence>
<keyword evidence="1" id="KW-0812">Transmembrane</keyword>
<organism evidence="3 4">
    <name type="scientific">Oleomonas cavernae</name>
    <dbReference type="NCBI Taxonomy" id="2320859"/>
    <lineage>
        <taxon>Bacteria</taxon>
        <taxon>Pseudomonadati</taxon>
        <taxon>Pseudomonadota</taxon>
        <taxon>Alphaproteobacteria</taxon>
        <taxon>Acetobacterales</taxon>
        <taxon>Acetobacteraceae</taxon>
        <taxon>Oleomonas</taxon>
    </lineage>
</organism>
<accession>A0A418WFI2</accession>
<feature type="transmembrane region" description="Helical" evidence="1">
    <location>
        <begin position="119"/>
        <end position="142"/>
    </location>
</feature>